<protein>
    <submittedName>
        <fullName evidence="2">Uncharacterized protein</fullName>
    </submittedName>
</protein>
<keyword evidence="3" id="KW-1185">Reference proteome</keyword>
<name>A0A7C9MDV5_9RHOB</name>
<gene>
    <name evidence="2" type="ORF">GQ651_08745</name>
</gene>
<dbReference type="RefSeq" id="WP_160763778.1">
    <property type="nucleotide sequence ID" value="NZ_WUPT01000001.1"/>
</dbReference>
<feature type="compositionally biased region" description="Basic and acidic residues" evidence="1">
    <location>
        <begin position="118"/>
        <end position="133"/>
    </location>
</feature>
<feature type="region of interest" description="Disordered" evidence="1">
    <location>
        <begin position="86"/>
        <end position="133"/>
    </location>
</feature>
<feature type="region of interest" description="Disordered" evidence="1">
    <location>
        <begin position="145"/>
        <end position="175"/>
    </location>
</feature>
<dbReference type="Proteomes" id="UP000480350">
    <property type="component" value="Unassembled WGS sequence"/>
</dbReference>
<feature type="compositionally biased region" description="Acidic residues" evidence="1">
    <location>
        <begin position="89"/>
        <end position="113"/>
    </location>
</feature>
<sequence length="439" mass="46230">MSGQDATSEYIEFLRGHDRITHVVSAPPAHAISTLALTQRCLASGIDFPVPLPDGRVAIKVDGDVPRALAALDLVIERLDAGEGHVSDVEDVDDDGVAQDDEPVSELDFEASSDTDLTPDHEGIETSENHDDATEHMVEDGVIDGAVPVPDEDAPAGSEESDAAAEVSDDSPPMFLRGGGAVPEDADAPVEGVDEFAFVVDKDEDTGSQIDEAQSAENPMDAEASDHAEAVSEDMPNASEVSDGIGAADEPDDTNGAARENARLDGLAERLEAVERLIEGGRVAQETVAQQLEALTQMVDTLCSRPLPRPDTSEFNRGMARVTAALAQTMRRLDTVVDKAADQGAGMDAAQVSEALARGFTSLAEAIRGAMGAASSPSSETRSELSVIASMQETMSHQLAKLIEAQPAHKAPELEEFLLDVRHATAELLAEQARLAKAV</sequence>
<comment type="caution">
    <text evidence="2">The sequence shown here is derived from an EMBL/GenBank/DDBJ whole genome shotgun (WGS) entry which is preliminary data.</text>
</comment>
<reference evidence="2 3" key="2">
    <citation type="submission" date="2020-03" db="EMBL/GenBank/DDBJ databases">
        <title>Kangsaoukella pontilimi gen. nov., sp. nov., a new member of the family Rhodobacteraceae isolated from a tidal mudflat.</title>
        <authorList>
            <person name="Kim I.S."/>
        </authorList>
    </citation>
    <scope>NUCLEOTIDE SEQUENCE [LARGE SCALE GENOMIC DNA]</scope>
    <source>
        <strain evidence="2 3">GH1-50</strain>
    </source>
</reference>
<dbReference type="EMBL" id="WUPT01000001">
    <property type="protein sequence ID" value="MXQ07932.1"/>
    <property type="molecule type" value="Genomic_DNA"/>
</dbReference>
<organism evidence="2 3">
    <name type="scientific">Kangsaoukella pontilimi</name>
    <dbReference type="NCBI Taxonomy" id="2691042"/>
    <lineage>
        <taxon>Bacteria</taxon>
        <taxon>Pseudomonadati</taxon>
        <taxon>Pseudomonadota</taxon>
        <taxon>Alphaproteobacteria</taxon>
        <taxon>Rhodobacterales</taxon>
        <taxon>Paracoccaceae</taxon>
        <taxon>Kangsaoukella</taxon>
    </lineage>
</organism>
<proteinExistence type="predicted"/>
<evidence type="ECO:0000313" key="3">
    <source>
        <dbReference type="Proteomes" id="UP000480350"/>
    </source>
</evidence>
<feature type="region of interest" description="Disordered" evidence="1">
    <location>
        <begin position="213"/>
        <end position="258"/>
    </location>
</feature>
<feature type="compositionally biased region" description="Acidic residues" evidence="1">
    <location>
        <begin position="150"/>
        <end position="169"/>
    </location>
</feature>
<evidence type="ECO:0000256" key="1">
    <source>
        <dbReference type="SAM" id="MobiDB-lite"/>
    </source>
</evidence>
<dbReference type="AlphaFoldDB" id="A0A7C9MDV5"/>
<evidence type="ECO:0000313" key="2">
    <source>
        <dbReference type="EMBL" id="MXQ07932.1"/>
    </source>
</evidence>
<reference evidence="2 3" key="1">
    <citation type="submission" date="2019-12" db="EMBL/GenBank/DDBJ databases">
        <authorList>
            <person name="Lee S.D."/>
        </authorList>
    </citation>
    <scope>NUCLEOTIDE SEQUENCE [LARGE SCALE GENOMIC DNA]</scope>
    <source>
        <strain evidence="2 3">GH1-50</strain>
    </source>
</reference>
<accession>A0A7C9MDV5</accession>